<dbReference type="RefSeq" id="WP_204604525.1">
    <property type="nucleotide sequence ID" value="NZ_JBHSED010000071.1"/>
</dbReference>
<evidence type="ECO:0000313" key="2">
    <source>
        <dbReference type="Proteomes" id="UP001595755"/>
    </source>
</evidence>
<evidence type="ECO:0000313" key="1">
    <source>
        <dbReference type="EMBL" id="MFC4307093.1"/>
    </source>
</evidence>
<gene>
    <name evidence="1" type="ORF">ACFO1S_27080</name>
</gene>
<dbReference type="Proteomes" id="UP001595755">
    <property type="component" value="Unassembled WGS sequence"/>
</dbReference>
<reference evidence="2" key="1">
    <citation type="journal article" date="2019" name="Int. J. Syst. Evol. Microbiol.">
        <title>The Global Catalogue of Microorganisms (GCM) 10K type strain sequencing project: providing services to taxonomists for standard genome sequencing and annotation.</title>
        <authorList>
            <consortium name="The Broad Institute Genomics Platform"/>
            <consortium name="The Broad Institute Genome Sequencing Center for Infectious Disease"/>
            <person name="Wu L."/>
            <person name="Ma J."/>
        </authorList>
    </citation>
    <scope>NUCLEOTIDE SEQUENCE [LARGE SCALE GENOMIC DNA]</scope>
    <source>
        <strain evidence="2">CGMCC 4.1641</strain>
    </source>
</reference>
<dbReference type="Pfam" id="PF04074">
    <property type="entry name" value="DUF386"/>
    <property type="match status" value="1"/>
</dbReference>
<dbReference type="NCBIfam" id="TIGR00022">
    <property type="entry name" value="YhcH/YjgK/YiaL family protein"/>
    <property type="match status" value="1"/>
</dbReference>
<name>A0ABV8SHR6_9BACL</name>
<dbReference type="PANTHER" id="PTHR34986">
    <property type="entry name" value="EVOLVED BETA-GALACTOSIDASE SUBUNIT BETA"/>
    <property type="match status" value="1"/>
</dbReference>
<accession>A0ABV8SHR6</accession>
<dbReference type="InterPro" id="IPR004375">
    <property type="entry name" value="NanQ/TabA/YiaL"/>
</dbReference>
<protein>
    <submittedName>
        <fullName evidence="1">YhcH/YjgK/YiaL family protein</fullName>
    </submittedName>
</protein>
<keyword evidence="2" id="KW-1185">Reference proteome</keyword>
<sequence>MIFGDRGMLTAGELRALHPVLREALLKLAGTDLQALSPGKHEWDGERVFLLLQEMETAPKAEKKLESHRRYLDIQWLIEGEERIGYTRKSASHAVCEDELANKDYALYDDPADEMELTMKPGTFAIFFPEDLHRPGVCGEAPARIKKAVVKVDLELLAN</sequence>
<comment type="caution">
    <text evidence="1">The sequence shown here is derived from an EMBL/GenBank/DDBJ whole genome shotgun (WGS) entry which is preliminary data.</text>
</comment>
<dbReference type="EMBL" id="JBHSED010000071">
    <property type="protein sequence ID" value="MFC4307093.1"/>
    <property type="molecule type" value="Genomic_DNA"/>
</dbReference>
<organism evidence="1 2">
    <name type="scientific">Cohnella boryungensis</name>
    <dbReference type="NCBI Taxonomy" id="768479"/>
    <lineage>
        <taxon>Bacteria</taxon>
        <taxon>Bacillati</taxon>
        <taxon>Bacillota</taxon>
        <taxon>Bacilli</taxon>
        <taxon>Bacillales</taxon>
        <taxon>Paenibacillaceae</taxon>
        <taxon>Cohnella</taxon>
    </lineage>
</organism>
<dbReference type="InterPro" id="IPR037012">
    <property type="entry name" value="NanQ/TabA/YiaL_sf"/>
</dbReference>
<proteinExistence type="predicted"/>
<dbReference type="Gene3D" id="2.60.120.370">
    <property type="entry name" value="YhcH/YjgK/YiaL"/>
    <property type="match status" value="1"/>
</dbReference>
<dbReference type="SUPFAM" id="SSF51197">
    <property type="entry name" value="Clavaminate synthase-like"/>
    <property type="match status" value="1"/>
</dbReference>
<dbReference type="PANTHER" id="PTHR34986:SF1">
    <property type="entry name" value="PROTEIN YIAL"/>
    <property type="match status" value="1"/>
</dbReference>